<feature type="compositionally biased region" description="Polar residues" evidence="1">
    <location>
        <begin position="651"/>
        <end position="675"/>
    </location>
</feature>
<dbReference type="EMBL" id="NAJO01000016">
    <property type="protein sequence ID" value="OQO06643.1"/>
    <property type="molecule type" value="Genomic_DNA"/>
</dbReference>
<feature type="compositionally biased region" description="Low complexity" evidence="1">
    <location>
        <begin position="828"/>
        <end position="841"/>
    </location>
</feature>
<feature type="compositionally biased region" description="Low complexity" evidence="1">
    <location>
        <begin position="159"/>
        <end position="173"/>
    </location>
</feature>
<evidence type="ECO:0000313" key="3">
    <source>
        <dbReference type="Proteomes" id="UP000192596"/>
    </source>
</evidence>
<feature type="compositionally biased region" description="Acidic residues" evidence="1">
    <location>
        <begin position="604"/>
        <end position="614"/>
    </location>
</feature>
<feature type="compositionally biased region" description="Polar residues" evidence="1">
    <location>
        <begin position="735"/>
        <end position="754"/>
    </location>
</feature>
<dbReference type="AlphaFoldDB" id="A0A1V8T5F0"/>
<dbReference type="OrthoDB" id="5406427at2759"/>
<feature type="region of interest" description="Disordered" evidence="1">
    <location>
        <begin position="1"/>
        <end position="24"/>
    </location>
</feature>
<evidence type="ECO:0000256" key="1">
    <source>
        <dbReference type="SAM" id="MobiDB-lite"/>
    </source>
</evidence>
<feature type="compositionally biased region" description="Low complexity" evidence="1">
    <location>
        <begin position="203"/>
        <end position="213"/>
    </location>
</feature>
<feature type="compositionally biased region" description="Polar residues" evidence="1">
    <location>
        <begin position="620"/>
        <end position="629"/>
    </location>
</feature>
<feature type="region of interest" description="Disordered" evidence="1">
    <location>
        <begin position="732"/>
        <end position="884"/>
    </location>
</feature>
<gene>
    <name evidence="2" type="ORF">B0A48_08430</name>
</gene>
<comment type="caution">
    <text evidence="2">The sequence shown here is derived from an EMBL/GenBank/DDBJ whole genome shotgun (WGS) entry which is preliminary data.</text>
</comment>
<protein>
    <recommendedName>
        <fullName evidence="4">Cell wall proline rich protein</fullName>
    </recommendedName>
</protein>
<proteinExistence type="predicted"/>
<sequence>MADVASPAHAQHHRHTSSIGSMTAGASLGAEPVFEMVPNPTFSFPMVPQASDPTNAPSSSTPQRRRHLSVQLGVPSTGIPRTAAHSRATSALPSFSFNAADATGLQDASTPPETPTESTPATPNKRGHKRRGSEFVGGDSRLGVDNAISTSPTKSDVVPMTLPPSTLSALPPSNRRTHRRDRSYVSTHDASEMMNPPSEVEPRTSSSLPTTPSGHHGDMPSLLTGYPFSSASNTTSGADRDVSPVRPTSRPGRSVGFAREVEIIPRPLSTISSGSESSKGHSLSSSIDMISMSPGSPSRNTRKSLDVHSPMDSIDESSRLRSSSEIGREQNEQEGQWLKSRASSATIDNTTPTAESTSPALTFVEATDADAPPMSHRKKRSSGDGLGFDRRRSEPAIASKSADMSRLSALSLQEDAVEEQQYMGDSELDRKSSTRKIKDWALAKLHRRSRDFNQKPGSPYASGARPRSEGAIHEIIPPNLEEDPVPAPPMAETDLDTVFDATSNSVDADSSHDTTRVAFHTPTFEPTAMSRLESTDNTMIDLDAAFEPTRTSPMIGNSHRKTLHSARTGGGPTAYLHRRAESAPMLTPFDFSRNSTTSSAMADVFEEEEEEDSNDGISPGTHSGANQISGMGILAGDAEHGAANGLRIHRSSWTPDRPSTSHGNMSFGSRLSTPANDRRTSSIIEDTIIEESSPVDVPVEPVQIVEDYEEPRASSLTKSSDSSETPTLLAVAPETETSIMTPDTYQTSTFSSPDLQRRQGSFEASRVGTSASSIADTRTTSSGMTGEHSHDIRASVDDVPSLTSSRSTMLSTAHANTSRRDFGADQRTPSASSTNLASATSAERRRKRSSVASFSQLMSQSFGPKAKASEEFRPATAGAAIKPKKEHRLKKLMFWRSKSASAVLTGSGKPYSG</sequence>
<feature type="compositionally biased region" description="Polar residues" evidence="1">
    <location>
        <begin position="850"/>
        <end position="862"/>
    </location>
</feature>
<feature type="compositionally biased region" description="Polar residues" evidence="1">
    <location>
        <begin position="87"/>
        <end position="97"/>
    </location>
</feature>
<organism evidence="2 3">
    <name type="scientific">Cryoendolithus antarcticus</name>
    <dbReference type="NCBI Taxonomy" id="1507870"/>
    <lineage>
        <taxon>Eukaryota</taxon>
        <taxon>Fungi</taxon>
        <taxon>Dikarya</taxon>
        <taxon>Ascomycota</taxon>
        <taxon>Pezizomycotina</taxon>
        <taxon>Dothideomycetes</taxon>
        <taxon>Dothideomycetidae</taxon>
        <taxon>Cladosporiales</taxon>
        <taxon>Cladosporiaceae</taxon>
        <taxon>Cryoendolithus</taxon>
    </lineage>
</organism>
<feature type="region of interest" description="Disordered" evidence="1">
    <location>
        <begin position="36"/>
        <end position="391"/>
    </location>
</feature>
<feature type="region of interest" description="Disordered" evidence="1">
    <location>
        <begin position="649"/>
        <end position="678"/>
    </location>
</feature>
<evidence type="ECO:0008006" key="4">
    <source>
        <dbReference type="Google" id="ProtNLM"/>
    </source>
</evidence>
<feature type="compositionally biased region" description="Polar residues" evidence="1">
    <location>
        <begin position="341"/>
        <end position="360"/>
    </location>
</feature>
<feature type="compositionally biased region" description="Polar residues" evidence="1">
    <location>
        <begin position="227"/>
        <end position="237"/>
    </location>
</feature>
<feature type="region of interest" description="Disordered" evidence="1">
    <location>
        <begin position="549"/>
        <end position="574"/>
    </location>
</feature>
<keyword evidence="3" id="KW-1185">Reference proteome</keyword>
<feature type="compositionally biased region" description="Low complexity" evidence="1">
    <location>
        <begin position="801"/>
        <end position="812"/>
    </location>
</feature>
<feature type="compositionally biased region" description="Basic and acidic residues" evidence="1">
    <location>
        <begin position="787"/>
        <end position="796"/>
    </location>
</feature>
<name>A0A1V8T5F0_9PEZI</name>
<dbReference type="InParanoid" id="A0A1V8T5F0"/>
<feature type="region of interest" description="Disordered" evidence="1">
    <location>
        <begin position="604"/>
        <end position="629"/>
    </location>
</feature>
<feature type="compositionally biased region" description="Polar residues" evidence="1">
    <location>
        <begin position="767"/>
        <end position="784"/>
    </location>
</feature>
<dbReference type="Proteomes" id="UP000192596">
    <property type="component" value="Unassembled WGS sequence"/>
</dbReference>
<accession>A0A1V8T5F0</accession>
<feature type="compositionally biased region" description="Low complexity" evidence="1">
    <location>
        <begin position="269"/>
        <end position="298"/>
    </location>
</feature>
<evidence type="ECO:0000313" key="2">
    <source>
        <dbReference type="EMBL" id="OQO06643.1"/>
    </source>
</evidence>
<reference evidence="3" key="1">
    <citation type="submission" date="2017-03" db="EMBL/GenBank/DDBJ databases">
        <title>Genomes of endolithic fungi from Antarctica.</title>
        <authorList>
            <person name="Coleine C."/>
            <person name="Masonjones S."/>
            <person name="Stajich J.E."/>
        </authorList>
    </citation>
    <scope>NUCLEOTIDE SEQUENCE [LARGE SCALE GENOMIC DNA]</scope>
    <source>
        <strain evidence="3">CCFEE 5527</strain>
    </source>
</reference>
<feature type="compositionally biased region" description="Low complexity" evidence="1">
    <location>
        <begin position="108"/>
        <end position="123"/>
    </location>
</feature>
<feature type="compositionally biased region" description="Polar residues" evidence="1">
    <location>
        <begin position="51"/>
        <end position="62"/>
    </location>
</feature>